<dbReference type="Pfam" id="PF00293">
    <property type="entry name" value="NUDIX"/>
    <property type="match status" value="1"/>
</dbReference>
<name>A0A1X7PQ53_9HYPH</name>
<feature type="binding site" evidence="9">
    <location>
        <position position="100"/>
    </location>
    <ligand>
        <name>Mg(2+)</name>
        <dbReference type="ChEBI" id="CHEBI:18420"/>
        <label>2</label>
    </ligand>
</feature>
<organism evidence="12 13">
    <name type="scientific">Mesorhizobium australicum</name>
    <dbReference type="NCBI Taxonomy" id="536018"/>
    <lineage>
        <taxon>Bacteria</taxon>
        <taxon>Pseudomonadati</taxon>
        <taxon>Pseudomonadota</taxon>
        <taxon>Alphaproteobacteria</taxon>
        <taxon>Hyphomicrobiales</taxon>
        <taxon>Phyllobacteriaceae</taxon>
        <taxon>Mesorhizobium</taxon>
    </lineage>
</organism>
<comment type="catalytic activity">
    <reaction evidence="1">
        <text>GDP-alpha-D-mannose + H2O = alpha-D-mannose 1-phosphate + GMP + 2 H(+)</text>
        <dbReference type="Rhea" id="RHEA:27978"/>
        <dbReference type="ChEBI" id="CHEBI:15377"/>
        <dbReference type="ChEBI" id="CHEBI:15378"/>
        <dbReference type="ChEBI" id="CHEBI:57527"/>
        <dbReference type="ChEBI" id="CHEBI:58115"/>
        <dbReference type="ChEBI" id="CHEBI:58409"/>
    </reaction>
</comment>
<dbReference type="PROSITE" id="PS51462">
    <property type="entry name" value="NUDIX"/>
    <property type="match status" value="1"/>
</dbReference>
<dbReference type="CDD" id="cd24157">
    <property type="entry name" value="NUDIX_GDPMK"/>
    <property type="match status" value="1"/>
</dbReference>
<dbReference type="GO" id="GO:0016818">
    <property type="term" value="F:hydrolase activity, acting on acid anhydrides, in phosphorus-containing anhydrides"/>
    <property type="evidence" value="ECO:0007669"/>
    <property type="project" value="InterPro"/>
</dbReference>
<accession>A0A1X7PQ53</accession>
<feature type="binding site" evidence="9">
    <location>
        <position position="168"/>
    </location>
    <ligand>
        <name>Mg(2+)</name>
        <dbReference type="ChEBI" id="CHEBI:18420"/>
        <label>1</label>
    </ligand>
</feature>
<dbReference type="Proteomes" id="UP000193083">
    <property type="component" value="Unassembled WGS sequence"/>
</dbReference>
<dbReference type="PANTHER" id="PTHR11839">
    <property type="entry name" value="UDP/ADP-SUGAR PYROPHOSPHATASE"/>
    <property type="match status" value="1"/>
</dbReference>
<reference evidence="12 13" key="1">
    <citation type="submission" date="2017-04" db="EMBL/GenBank/DDBJ databases">
        <authorList>
            <person name="Afonso C.L."/>
            <person name="Miller P.J."/>
            <person name="Scott M.A."/>
            <person name="Spackman E."/>
            <person name="Goraichik I."/>
            <person name="Dimitrov K.M."/>
            <person name="Suarez D.L."/>
            <person name="Swayne D.E."/>
        </authorList>
    </citation>
    <scope>NUCLEOTIDE SEQUENCE [LARGE SCALE GENOMIC DNA]</scope>
    <source>
        <strain evidence="12 13">B5P</strain>
    </source>
</reference>
<feature type="binding site" evidence="9">
    <location>
        <position position="115"/>
    </location>
    <ligand>
        <name>Mg(2+)</name>
        <dbReference type="ChEBI" id="CHEBI:18420"/>
        <label>1</label>
    </ligand>
</feature>
<proteinExistence type="inferred from homology"/>
<evidence type="ECO:0000259" key="11">
    <source>
        <dbReference type="PROSITE" id="PS51462"/>
    </source>
</evidence>
<dbReference type="PANTHER" id="PTHR11839:SF18">
    <property type="entry name" value="NUDIX HYDROLASE DOMAIN-CONTAINING PROTEIN"/>
    <property type="match status" value="1"/>
</dbReference>
<evidence type="ECO:0000256" key="8">
    <source>
        <dbReference type="ARBA" id="ARBA00032272"/>
    </source>
</evidence>
<keyword evidence="9" id="KW-0460">Magnesium</keyword>
<evidence type="ECO:0000256" key="3">
    <source>
        <dbReference type="ARBA" id="ARBA00007275"/>
    </source>
</evidence>
<feature type="binding site" evidence="9">
    <location>
        <position position="119"/>
    </location>
    <ligand>
        <name>Mg(2+)</name>
        <dbReference type="ChEBI" id="CHEBI:18420"/>
        <label>1</label>
    </ligand>
</feature>
<keyword evidence="9" id="KW-0479">Metal-binding</keyword>
<dbReference type="GO" id="GO:0005829">
    <property type="term" value="C:cytosol"/>
    <property type="evidence" value="ECO:0007669"/>
    <property type="project" value="TreeGrafter"/>
</dbReference>
<dbReference type="SUPFAM" id="SSF55811">
    <property type="entry name" value="Nudix"/>
    <property type="match status" value="1"/>
</dbReference>
<dbReference type="Gene3D" id="3.90.79.10">
    <property type="entry name" value="Nucleoside Triphosphate Pyrophosphohydrolase"/>
    <property type="match status" value="1"/>
</dbReference>
<gene>
    <name evidence="12" type="ORF">SAMN02982922_4778</name>
</gene>
<feature type="short sequence motif" description="Nudix box" evidence="10">
    <location>
        <begin position="101"/>
        <end position="122"/>
    </location>
</feature>
<dbReference type="InterPro" id="IPR000086">
    <property type="entry name" value="NUDIX_hydrolase_dom"/>
</dbReference>
<dbReference type="InterPro" id="IPR004385">
    <property type="entry name" value="NDP_pyrophosphatase"/>
</dbReference>
<dbReference type="GO" id="GO:0019693">
    <property type="term" value="P:ribose phosphate metabolic process"/>
    <property type="evidence" value="ECO:0007669"/>
    <property type="project" value="TreeGrafter"/>
</dbReference>
<evidence type="ECO:0000256" key="7">
    <source>
        <dbReference type="ARBA" id="ARBA00032162"/>
    </source>
</evidence>
<comment type="cofactor">
    <cofactor evidence="2 9">
        <name>Mg(2+)</name>
        <dbReference type="ChEBI" id="CHEBI:18420"/>
    </cofactor>
</comment>
<comment type="similarity">
    <text evidence="3">Belongs to the Nudix hydrolase family. NudK subfamily.</text>
</comment>
<evidence type="ECO:0000256" key="9">
    <source>
        <dbReference type="PIRSR" id="PIRSR604385-2"/>
    </source>
</evidence>
<comment type="subunit">
    <text evidence="4">Homodimer.</text>
</comment>
<evidence type="ECO:0000256" key="2">
    <source>
        <dbReference type="ARBA" id="ARBA00001946"/>
    </source>
</evidence>
<keyword evidence="13" id="KW-1185">Reference proteome</keyword>
<evidence type="ECO:0000256" key="6">
    <source>
        <dbReference type="ARBA" id="ARBA00022801"/>
    </source>
</evidence>
<feature type="domain" description="Nudix hydrolase" evidence="11">
    <location>
        <begin position="59"/>
        <end position="197"/>
    </location>
</feature>
<evidence type="ECO:0000256" key="4">
    <source>
        <dbReference type="ARBA" id="ARBA00011738"/>
    </source>
</evidence>
<dbReference type="GO" id="GO:0006753">
    <property type="term" value="P:nucleoside phosphate metabolic process"/>
    <property type="evidence" value="ECO:0007669"/>
    <property type="project" value="TreeGrafter"/>
</dbReference>
<protein>
    <recommendedName>
        <fullName evidence="5">GDP-mannose pyrophosphatase</fullName>
    </recommendedName>
    <alternativeName>
        <fullName evidence="7">GDP-mannose hydrolase</fullName>
    </alternativeName>
    <alternativeName>
        <fullName evidence="8">GDPMK</fullName>
    </alternativeName>
</protein>
<keyword evidence="6" id="KW-0378">Hydrolase</keyword>
<dbReference type="EMBL" id="FXBL01000004">
    <property type="protein sequence ID" value="SMH53156.1"/>
    <property type="molecule type" value="Genomic_DNA"/>
</dbReference>
<dbReference type="InterPro" id="IPR015797">
    <property type="entry name" value="NUDIX_hydrolase-like_dom_sf"/>
</dbReference>
<evidence type="ECO:0000313" key="12">
    <source>
        <dbReference type="EMBL" id="SMH53156.1"/>
    </source>
</evidence>
<sequence length="207" mass="23106">MSARPQPTSMSHFPPEDLTGVRVRDVTLLSDNWYFLSRYAFDLRLADGTWQSQLREAYDRGNGATILLYNRERGTVVLTRQFRLPAFLNGGAGWMIETAAGLLDGDDPGAAIRREVAEETGYRIGEAREVFDIFMSPGSVTERLHFFIAEFDPADRPTAGGGAEGENENIEVLEIAFDEALAMVARNEIRDAKTILLLYHARIHGIL</sequence>
<dbReference type="GO" id="GO:0046872">
    <property type="term" value="F:metal ion binding"/>
    <property type="evidence" value="ECO:0007669"/>
    <property type="project" value="UniProtKB-KW"/>
</dbReference>
<evidence type="ECO:0000256" key="10">
    <source>
        <dbReference type="PIRSR" id="PIRSR604385-3"/>
    </source>
</evidence>
<evidence type="ECO:0000256" key="1">
    <source>
        <dbReference type="ARBA" id="ARBA00000847"/>
    </source>
</evidence>
<evidence type="ECO:0000313" key="13">
    <source>
        <dbReference type="Proteomes" id="UP000193083"/>
    </source>
</evidence>
<dbReference type="AlphaFoldDB" id="A0A1X7PQ53"/>
<dbReference type="NCBIfam" id="TIGR00052">
    <property type="entry name" value="nudix-type nucleoside diphosphatase, YffH/AdpP family"/>
    <property type="match status" value="1"/>
</dbReference>
<evidence type="ECO:0000256" key="5">
    <source>
        <dbReference type="ARBA" id="ARBA00016377"/>
    </source>
</evidence>